<dbReference type="OrthoDB" id="3415124at2"/>
<gene>
    <name evidence="3" type="ORF">FNH21_14635</name>
</gene>
<sequence length="804" mass="84343">MSAIRALADQLARRSDDDLRRLLTLRPDLILPAVPDFAALAARASTRASLQRALDNVNRPELQVLETVTVLSEDDGGAVDRARLAAALPGSDGDVLKVILSRLVERALLAVAPEGGLLPVGALADALGPYPAGLGRPFRTLARTVPRFGPALVDAVPLLAPGSSSEALTSAAAARIIDSITSQPAAWQDVLAGAPEGASALLARLRDAPVGSTATDTASNGGVTPAVRWLLDRCLLAPLDALHVELPRGVGIALRGHTVFTALDVAPPLEIERTTRPALRDNASFGAIAETLRLMTALLGSVAAAPVTTLRSGGVGVRELRRVREALRVSEADAAWLLELAAAVGLLTLDPDDSRWKASRLDAWEALGRDAQWLLLVEGWLAVDRAPALVGSRLPDGTGINTLAAEASRPDAPMVRQRLLSVATELSPAGGAEPSGPQLPVLTDQAVIALATWHQPRLQRRFTRLLPGMLAEAQSLGLTGGGALTDAGRLVAEGRLEEAARSVREALPTPVSHVVLQADLTAVAPGYLEPDVARGLLRMSTPEGQGPATTYRFSADSIRGALDAGEDAPSILAFLALHSATEIPQALTYLVEDTASRYGSLRVGRAGSYVRTEDDAVAATVLADPRAAVLGVVQIAPTVLVSAASPQELVALLRDLGFSPATDATGSVPTTSARTDTDREPGQYRMPPEQLRSRLNPWSVAEEEVAAQLATLRSARPGSADHPAASDSETLLGLETLRAAIRSRSRIRLGTADSEGNHVRQILVPLSVSGGRLRVFDPENQVEKVVSVHRVMDVEILEGSPSDG</sequence>
<evidence type="ECO:0000256" key="1">
    <source>
        <dbReference type="SAM" id="MobiDB-lite"/>
    </source>
</evidence>
<dbReference type="AlphaFoldDB" id="A0A7X1NSG3"/>
<proteinExistence type="predicted"/>
<keyword evidence="4" id="KW-1185">Reference proteome</keyword>
<evidence type="ECO:0000313" key="3">
    <source>
        <dbReference type="EMBL" id="MPY11938.1"/>
    </source>
</evidence>
<evidence type="ECO:0000259" key="2">
    <source>
        <dbReference type="Pfam" id="PF13625"/>
    </source>
</evidence>
<organism evidence="3 4">
    <name type="scientific">Arthrobacter bussei</name>
    <dbReference type="NCBI Taxonomy" id="2594179"/>
    <lineage>
        <taxon>Bacteria</taxon>
        <taxon>Bacillati</taxon>
        <taxon>Actinomycetota</taxon>
        <taxon>Actinomycetes</taxon>
        <taxon>Micrococcales</taxon>
        <taxon>Micrococcaceae</taxon>
        <taxon>Arthrobacter</taxon>
    </lineage>
</organism>
<feature type="compositionally biased region" description="Polar residues" evidence="1">
    <location>
        <begin position="663"/>
        <end position="674"/>
    </location>
</feature>
<reference evidence="4" key="1">
    <citation type="submission" date="2019-07" db="EMBL/GenBank/DDBJ databases">
        <title>Arthrobacter KR32 sp. nov., isolated from mountain cheese made of cows milk.</title>
        <authorList>
            <person name="Flegler A."/>
        </authorList>
    </citation>
    <scope>NUCLEOTIDE SEQUENCE [LARGE SCALE GENOMIC DNA]</scope>
    <source>
        <strain evidence="4">KR32</strain>
    </source>
</reference>
<dbReference type="RefSeq" id="WP_152816822.1">
    <property type="nucleotide sequence ID" value="NZ_VJXX01000006.1"/>
</dbReference>
<feature type="region of interest" description="Disordered" evidence="1">
    <location>
        <begin position="663"/>
        <end position="690"/>
    </location>
</feature>
<dbReference type="InterPro" id="IPR032830">
    <property type="entry name" value="XPB/Ssl2_N"/>
</dbReference>
<name>A0A7X1NSG3_9MICC</name>
<dbReference type="Proteomes" id="UP000326464">
    <property type="component" value="Unassembled WGS sequence"/>
</dbReference>
<protein>
    <recommendedName>
        <fullName evidence="2">Helicase XPB/Ssl2 N-terminal domain-containing protein</fullName>
    </recommendedName>
</protein>
<dbReference type="Pfam" id="PF13625">
    <property type="entry name" value="Helicase_C_3"/>
    <property type="match status" value="1"/>
</dbReference>
<evidence type="ECO:0000313" key="4">
    <source>
        <dbReference type="Proteomes" id="UP000326464"/>
    </source>
</evidence>
<accession>A0A7X1NSG3</accession>
<dbReference type="EMBL" id="VJXX01000006">
    <property type="protein sequence ID" value="MPY11938.1"/>
    <property type="molecule type" value="Genomic_DNA"/>
</dbReference>
<feature type="domain" description="Helicase XPB/Ssl2 N-terminal" evidence="2">
    <location>
        <begin position="514"/>
        <end position="636"/>
    </location>
</feature>
<comment type="caution">
    <text evidence="3">The sequence shown here is derived from an EMBL/GenBank/DDBJ whole genome shotgun (WGS) entry which is preliminary data.</text>
</comment>